<feature type="domain" description="Cyanovirin-N" evidence="1">
    <location>
        <begin position="2"/>
        <end position="113"/>
    </location>
</feature>
<dbReference type="AlphaFoldDB" id="A0A1L9V3G3"/>
<dbReference type="VEuPathDB" id="FungiDB:ASPGLDRAFT_53635"/>
<reference evidence="3" key="1">
    <citation type="journal article" date="2017" name="Genome Biol.">
        <title>Comparative genomics reveals high biological diversity and specific adaptations in the industrially and medically important fungal genus Aspergillus.</title>
        <authorList>
            <person name="de Vries R.P."/>
            <person name="Riley R."/>
            <person name="Wiebenga A."/>
            <person name="Aguilar-Osorio G."/>
            <person name="Amillis S."/>
            <person name="Uchima C.A."/>
            <person name="Anderluh G."/>
            <person name="Asadollahi M."/>
            <person name="Askin M."/>
            <person name="Barry K."/>
            <person name="Battaglia E."/>
            <person name="Bayram O."/>
            <person name="Benocci T."/>
            <person name="Braus-Stromeyer S.A."/>
            <person name="Caldana C."/>
            <person name="Canovas D."/>
            <person name="Cerqueira G.C."/>
            <person name="Chen F."/>
            <person name="Chen W."/>
            <person name="Choi C."/>
            <person name="Clum A."/>
            <person name="Dos Santos R.A."/>
            <person name="Damasio A.R."/>
            <person name="Diallinas G."/>
            <person name="Emri T."/>
            <person name="Fekete E."/>
            <person name="Flipphi M."/>
            <person name="Freyberg S."/>
            <person name="Gallo A."/>
            <person name="Gournas C."/>
            <person name="Habgood R."/>
            <person name="Hainaut M."/>
            <person name="Harispe M.L."/>
            <person name="Henrissat B."/>
            <person name="Hilden K.S."/>
            <person name="Hope R."/>
            <person name="Hossain A."/>
            <person name="Karabika E."/>
            <person name="Karaffa L."/>
            <person name="Karanyi Z."/>
            <person name="Krasevec N."/>
            <person name="Kuo A."/>
            <person name="Kusch H."/>
            <person name="LaButti K."/>
            <person name="Lagendijk E.L."/>
            <person name="Lapidus A."/>
            <person name="Levasseur A."/>
            <person name="Lindquist E."/>
            <person name="Lipzen A."/>
            <person name="Logrieco A.F."/>
            <person name="MacCabe A."/>
            <person name="Maekelae M.R."/>
            <person name="Malavazi I."/>
            <person name="Melin P."/>
            <person name="Meyer V."/>
            <person name="Mielnichuk N."/>
            <person name="Miskei M."/>
            <person name="Molnar A.P."/>
            <person name="Mule G."/>
            <person name="Ngan C.Y."/>
            <person name="Orejas M."/>
            <person name="Orosz E."/>
            <person name="Ouedraogo J.P."/>
            <person name="Overkamp K.M."/>
            <person name="Park H.-S."/>
            <person name="Perrone G."/>
            <person name="Piumi F."/>
            <person name="Punt P.J."/>
            <person name="Ram A.F."/>
            <person name="Ramon A."/>
            <person name="Rauscher S."/>
            <person name="Record E."/>
            <person name="Riano-Pachon D.M."/>
            <person name="Robert V."/>
            <person name="Roehrig J."/>
            <person name="Ruller R."/>
            <person name="Salamov A."/>
            <person name="Salih N.S."/>
            <person name="Samson R.A."/>
            <person name="Sandor E."/>
            <person name="Sanguinetti M."/>
            <person name="Schuetze T."/>
            <person name="Sepcic K."/>
            <person name="Shelest E."/>
            <person name="Sherlock G."/>
            <person name="Sophianopoulou V."/>
            <person name="Squina F.M."/>
            <person name="Sun H."/>
            <person name="Susca A."/>
            <person name="Todd R.B."/>
            <person name="Tsang A."/>
            <person name="Unkles S.E."/>
            <person name="van de Wiele N."/>
            <person name="van Rossen-Uffink D."/>
            <person name="Oliveira J.V."/>
            <person name="Vesth T.C."/>
            <person name="Visser J."/>
            <person name="Yu J.-H."/>
            <person name="Zhou M."/>
            <person name="Andersen M.R."/>
            <person name="Archer D.B."/>
            <person name="Baker S.E."/>
            <person name="Benoit I."/>
            <person name="Brakhage A.A."/>
            <person name="Braus G.H."/>
            <person name="Fischer R."/>
            <person name="Frisvad J.C."/>
            <person name="Goldman G.H."/>
            <person name="Houbraken J."/>
            <person name="Oakley B."/>
            <person name="Pocsi I."/>
            <person name="Scazzocchio C."/>
            <person name="Seiboth B."/>
            <person name="vanKuyk P.A."/>
            <person name="Wortman J."/>
            <person name="Dyer P.S."/>
            <person name="Grigoriev I.V."/>
        </authorList>
    </citation>
    <scope>NUCLEOTIDE SEQUENCE [LARGE SCALE GENOMIC DNA]</scope>
    <source>
        <strain evidence="3">CBS 516.65</strain>
    </source>
</reference>
<evidence type="ECO:0000313" key="2">
    <source>
        <dbReference type="EMBL" id="OJJ78456.1"/>
    </source>
</evidence>
<dbReference type="RefSeq" id="XP_022395154.1">
    <property type="nucleotide sequence ID" value="XM_022548031.1"/>
</dbReference>
<dbReference type="Pfam" id="PF08881">
    <property type="entry name" value="CVNH"/>
    <property type="match status" value="1"/>
</dbReference>
<protein>
    <recommendedName>
        <fullName evidence="1">Cyanovirin-N domain-containing protein</fullName>
    </recommendedName>
</protein>
<gene>
    <name evidence="2" type="ORF">ASPGLDRAFT_53635</name>
</gene>
<dbReference type="SUPFAM" id="SSF51322">
    <property type="entry name" value="Cyanovirin-N"/>
    <property type="match status" value="1"/>
</dbReference>
<accession>A0A1L9V3G3</accession>
<dbReference type="GeneID" id="34464292"/>
<evidence type="ECO:0000259" key="1">
    <source>
        <dbReference type="SMART" id="SM01111"/>
    </source>
</evidence>
<dbReference type="Proteomes" id="UP000184300">
    <property type="component" value="Unassembled WGS sequence"/>
</dbReference>
<organism evidence="2 3">
    <name type="scientific">Aspergillus glaucus CBS 516.65</name>
    <dbReference type="NCBI Taxonomy" id="1160497"/>
    <lineage>
        <taxon>Eukaryota</taxon>
        <taxon>Fungi</taxon>
        <taxon>Dikarya</taxon>
        <taxon>Ascomycota</taxon>
        <taxon>Pezizomycotina</taxon>
        <taxon>Eurotiomycetes</taxon>
        <taxon>Eurotiomycetidae</taxon>
        <taxon>Eurotiales</taxon>
        <taxon>Aspergillaceae</taxon>
        <taxon>Aspergillus</taxon>
        <taxon>Aspergillus subgen. Aspergillus</taxon>
    </lineage>
</organism>
<dbReference type="InterPro" id="IPR036673">
    <property type="entry name" value="Cyanovirin-N_sf"/>
</dbReference>
<evidence type="ECO:0000313" key="3">
    <source>
        <dbReference type="Proteomes" id="UP000184300"/>
    </source>
</evidence>
<sequence length="115" mass="13119">MSFTKTCYDVRLEVSDGSITLYGSAKRQDGECNDTSINLDKFVIFNDNGSFSLREYGREVDASSQSAFDIYLNREFSGTWLIAVSSRSDPNFDELQKINLDHHIKNDNGYLKWVS</sequence>
<proteinExistence type="predicted"/>
<keyword evidence="3" id="KW-1185">Reference proteome</keyword>
<dbReference type="Gene3D" id="2.30.60.10">
    <property type="entry name" value="Cyanovirin-N"/>
    <property type="match status" value="1"/>
</dbReference>
<dbReference type="InterPro" id="IPR011058">
    <property type="entry name" value="Cyanovirin-N"/>
</dbReference>
<name>A0A1L9V3G3_ASPGL</name>
<dbReference type="EMBL" id="KV878937">
    <property type="protein sequence ID" value="OJJ78456.1"/>
    <property type="molecule type" value="Genomic_DNA"/>
</dbReference>
<dbReference type="SMART" id="SM01111">
    <property type="entry name" value="CVNH"/>
    <property type="match status" value="1"/>
</dbReference>